<evidence type="ECO:0000313" key="5">
    <source>
        <dbReference type="EMBL" id="MFD1719999.1"/>
    </source>
</evidence>
<dbReference type="Proteomes" id="UP001597347">
    <property type="component" value="Unassembled WGS sequence"/>
</dbReference>
<sequence>MTDLIAEDLLLLLLDDERGTAASLWVDVGTPLAAAALAELALRGAVELEPGSFLSSATLRATGRPEPDPVLGRVLAVVAERPRSVSSVISRAKRGLQEDLAARLAAAGVLRREEDRVLGLFPRTTWPEVDAAREQGVRGRLMRVLVDGAEPDERTAVLAGILGALDRVPQTLGLRGRAAGDAKRRATAIAKGDWAVEAVSAAMQAMLVAVMTPVIVTTVTS</sequence>
<evidence type="ECO:0000313" key="6">
    <source>
        <dbReference type="Proteomes" id="UP001597347"/>
    </source>
</evidence>
<reference evidence="6" key="1">
    <citation type="journal article" date="2019" name="Int. J. Syst. Evol. Microbiol.">
        <title>The Global Catalogue of Microorganisms (GCM) 10K type strain sequencing project: providing services to taxonomists for standard genome sequencing and annotation.</title>
        <authorList>
            <consortium name="The Broad Institute Genomics Platform"/>
            <consortium name="The Broad Institute Genome Sequencing Center for Infectious Disease"/>
            <person name="Wu L."/>
            <person name="Ma J."/>
        </authorList>
    </citation>
    <scope>NUCLEOTIDE SEQUENCE [LARGE SCALE GENOMIC DNA]</scope>
    <source>
        <strain evidence="6">CGMCC 1.12471</strain>
    </source>
</reference>
<dbReference type="InterPro" id="IPR038261">
    <property type="entry name" value="GPP34-like_sf"/>
</dbReference>
<keyword evidence="6" id="KW-1185">Reference proteome</keyword>
<dbReference type="InterPro" id="IPR008628">
    <property type="entry name" value="GPP34-like"/>
</dbReference>
<dbReference type="RefSeq" id="WP_377931206.1">
    <property type="nucleotide sequence ID" value="NZ_JBHUEA010000001.1"/>
</dbReference>
<protein>
    <submittedName>
        <fullName evidence="5">GPP34 family phosphoprotein</fullName>
    </submittedName>
</protein>
<proteinExistence type="predicted"/>
<dbReference type="EMBL" id="JBHUEA010000001">
    <property type="protein sequence ID" value="MFD1719999.1"/>
    <property type="molecule type" value="Genomic_DNA"/>
</dbReference>
<dbReference type="Gene3D" id="1.10.3630.10">
    <property type="entry name" value="yeast vps74-n-term truncation variant domain like"/>
    <property type="match status" value="1"/>
</dbReference>
<organism evidence="5 6">
    <name type="scientific">Amnibacterium endophyticum</name>
    <dbReference type="NCBI Taxonomy" id="2109337"/>
    <lineage>
        <taxon>Bacteria</taxon>
        <taxon>Bacillati</taxon>
        <taxon>Actinomycetota</taxon>
        <taxon>Actinomycetes</taxon>
        <taxon>Micrococcales</taxon>
        <taxon>Microbacteriaceae</taxon>
        <taxon>Amnibacterium</taxon>
    </lineage>
</organism>
<keyword evidence="2" id="KW-0333">Golgi apparatus</keyword>
<name>A0ABW4LDG8_9MICO</name>
<accession>A0ABW4LDG8</accession>
<dbReference type="Pfam" id="PF05719">
    <property type="entry name" value="GPP34"/>
    <property type="match status" value="1"/>
</dbReference>
<evidence type="ECO:0000256" key="2">
    <source>
        <dbReference type="ARBA" id="ARBA00023034"/>
    </source>
</evidence>
<comment type="caution">
    <text evidence="5">The sequence shown here is derived from an EMBL/GenBank/DDBJ whole genome shotgun (WGS) entry which is preliminary data.</text>
</comment>
<evidence type="ECO:0000256" key="4">
    <source>
        <dbReference type="ARBA" id="ARBA00023136"/>
    </source>
</evidence>
<keyword evidence="3" id="KW-0446">Lipid-binding</keyword>
<comment type="subcellular location">
    <subcellularLocation>
        <location evidence="1">Golgi apparatus membrane</location>
        <topology evidence="1">Peripheral membrane protein</topology>
        <orientation evidence="1">Cytoplasmic side</orientation>
    </subcellularLocation>
</comment>
<evidence type="ECO:0000256" key="3">
    <source>
        <dbReference type="ARBA" id="ARBA00023121"/>
    </source>
</evidence>
<keyword evidence="4" id="KW-0472">Membrane</keyword>
<evidence type="ECO:0000256" key="1">
    <source>
        <dbReference type="ARBA" id="ARBA00004255"/>
    </source>
</evidence>
<gene>
    <name evidence="5" type="ORF">ACFSBI_00415</name>
</gene>